<comment type="similarity">
    <text evidence="1">Belongs to the HypD family.</text>
</comment>
<dbReference type="GO" id="GO:0051604">
    <property type="term" value="P:protein maturation"/>
    <property type="evidence" value="ECO:0007669"/>
    <property type="project" value="TreeGrafter"/>
</dbReference>
<protein>
    <submittedName>
        <fullName evidence="4">Hydrogenase formation protein HypD</fullName>
    </submittedName>
</protein>
<dbReference type="Pfam" id="PF01924">
    <property type="entry name" value="HypD"/>
    <property type="match status" value="1"/>
</dbReference>
<keyword evidence="5" id="KW-1185">Reference proteome</keyword>
<evidence type="ECO:0000256" key="2">
    <source>
        <dbReference type="ARBA" id="ARBA00022723"/>
    </source>
</evidence>
<comment type="caution">
    <text evidence="4">The sequence shown here is derived from an EMBL/GenBank/DDBJ whole genome shotgun (WGS) entry which is preliminary data.</text>
</comment>
<dbReference type="AlphaFoldDB" id="A0A848BBQ4"/>
<dbReference type="GO" id="GO:0070025">
    <property type="term" value="F:carbon monoxide binding"/>
    <property type="evidence" value="ECO:0007669"/>
    <property type="project" value="TreeGrafter"/>
</dbReference>
<keyword evidence="2" id="KW-0479">Metal-binding</keyword>
<dbReference type="PANTHER" id="PTHR30149">
    <property type="entry name" value="HYDROGENASE PROTEIN ASSEMBLY PROTEIN HYPD"/>
    <property type="match status" value="1"/>
</dbReference>
<dbReference type="Gene3D" id="6.10.20.100">
    <property type="match status" value="1"/>
</dbReference>
<dbReference type="GO" id="GO:0051539">
    <property type="term" value="F:4 iron, 4 sulfur cluster binding"/>
    <property type="evidence" value="ECO:0007669"/>
    <property type="project" value="TreeGrafter"/>
</dbReference>
<name>A0A848BBQ4_9FIRM</name>
<gene>
    <name evidence="4" type="primary">hypD</name>
    <name evidence="4" type="ORF">HF878_03150</name>
</gene>
<dbReference type="EMBL" id="JABAFA010000005">
    <property type="protein sequence ID" value="NMD98481.1"/>
    <property type="molecule type" value="Genomic_DNA"/>
</dbReference>
<evidence type="ECO:0000256" key="3">
    <source>
        <dbReference type="ARBA" id="ARBA00023004"/>
    </source>
</evidence>
<dbReference type="GO" id="GO:0005506">
    <property type="term" value="F:iron ion binding"/>
    <property type="evidence" value="ECO:0007669"/>
    <property type="project" value="TreeGrafter"/>
</dbReference>
<reference evidence="4 5" key="1">
    <citation type="submission" date="2020-04" db="EMBL/GenBank/DDBJ databases">
        <authorList>
            <person name="Hitch T.C.A."/>
            <person name="Wylensek D."/>
            <person name="Clavel T."/>
        </authorList>
    </citation>
    <scope>NUCLEOTIDE SEQUENCE [LARGE SCALE GENOMIC DNA]</scope>
    <source>
        <strain evidence="4 5">PG-130-P53-12</strain>
    </source>
</reference>
<sequence length="365" mass="38725">MSAVAQARRARDAAREIVTSYRGPRLRIMEVCGTHTHEIFRLGLRALLPPGIELISGPGCPVCVTPVSFIDEACYLARECGVTLCTFGDLLRVPGTAGSLADARSQGARVEIVYTPLDAVAYAAAHPAEEVVFLSVGFETTTPASALAIKKAAAQALTNFSLLAANKTMDAAYLAMRDSCDAYLYPGHVCAITGARVPRALTSRGISGVVAGFTASELLTALAVILRRSSAAPFFVNCYPRVVTEEGSPAARQLLETYFTPVDAEWRGLGVLPQSGLVPAPAYAEFDARRRYTIPPQEGRTNPACRCGDILRGACTPADCPLYGKTCTPEHPVGACMVSREGTCAAWYQYRGTSAASSGKEDLHG</sequence>
<dbReference type="InterPro" id="IPR042243">
    <property type="entry name" value="HypD_1"/>
</dbReference>
<dbReference type="NCBIfam" id="TIGR00075">
    <property type="entry name" value="hypD"/>
    <property type="match status" value="1"/>
</dbReference>
<dbReference type="Gene3D" id="3.40.50.11740">
    <property type="entry name" value="HypD, alpha/beta domain 2"/>
    <property type="match status" value="2"/>
</dbReference>
<accession>A0A848BBQ4</accession>
<dbReference type="InterPro" id="IPR002780">
    <property type="entry name" value="Hyd_form_HypD"/>
</dbReference>
<dbReference type="RefSeq" id="WP_170077176.1">
    <property type="nucleotide sequence ID" value="NZ_JABAFA010000005.1"/>
</dbReference>
<dbReference type="InterPro" id="IPR042244">
    <property type="entry name" value="HypD_2_sf"/>
</dbReference>
<evidence type="ECO:0000256" key="1">
    <source>
        <dbReference type="ARBA" id="ARBA00007888"/>
    </source>
</evidence>
<keyword evidence="3" id="KW-0408">Iron</keyword>
<dbReference type="PIRSF" id="PIRSF005622">
    <property type="entry name" value="Hydrgn_mat_hypD"/>
    <property type="match status" value="1"/>
</dbReference>
<dbReference type="Proteomes" id="UP000543804">
    <property type="component" value="Unassembled WGS sequence"/>
</dbReference>
<organism evidence="4 5">
    <name type="scientific">Selenomonas bovis</name>
    <dbReference type="NCBI Taxonomy" id="416586"/>
    <lineage>
        <taxon>Bacteria</taxon>
        <taxon>Bacillati</taxon>
        <taxon>Bacillota</taxon>
        <taxon>Negativicutes</taxon>
        <taxon>Selenomonadales</taxon>
        <taxon>Selenomonadaceae</taxon>
        <taxon>Selenomonas</taxon>
    </lineage>
</organism>
<dbReference type="PANTHER" id="PTHR30149:SF0">
    <property type="entry name" value="HYDROGENASE MATURATION FACTOR HYPD"/>
    <property type="match status" value="1"/>
</dbReference>
<evidence type="ECO:0000313" key="5">
    <source>
        <dbReference type="Proteomes" id="UP000543804"/>
    </source>
</evidence>
<evidence type="ECO:0000313" key="4">
    <source>
        <dbReference type="EMBL" id="NMD98481.1"/>
    </source>
</evidence>
<proteinExistence type="inferred from homology"/>